<evidence type="ECO:0000313" key="9">
    <source>
        <dbReference type="Proteomes" id="UP000789833"/>
    </source>
</evidence>
<organism evidence="8 9">
    <name type="scientific">Sutcliffiella rhizosphaerae</name>
    <dbReference type="NCBI Taxonomy" id="2880967"/>
    <lineage>
        <taxon>Bacteria</taxon>
        <taxon>Bacillati</taxon>
        <taxon>Bacillota</taxon>
        <taxon>Bacilli</taxon>
        <taxon>Bacillales</taxon>
        <taxon>Bacillaceae</taxon>
        <taxon>Sutcliffiella</taxon>
    </lineage>
</organism>
<comment type="similarity">
    <text evidence="6">Belongs to the peptidase M3 family.</text>
</comment>
<evidence type="ECO:0000256" key="5">
    <source>
        <dbReference type="ARBA" id="ARBA00023049"/>
    </source>
</evidence>
<dbReference type="InterPro" id="IPR001567">
    <property type="entry name" value="Pept_M3A_M3B_dom"/>
</dbReference>
<name>A0ABN8AH12_9BACI</name>
<dbReference type="PANTHER" id="PTHR34217">
    <property type="entry name" value="METAL-DEPENDENT CARBOXYPEPTIDASE"/>
    <property type="match status" value="1"/>
</dbReference>
<reference evidence="8 9" key="1">
    <citation type="submission" date="2021-10" db="EMBL/GenBank/DDBJ databases">
        <authorList>
            <person name="Criscuolo A."/>
        </authorList>
    </citation>
    <scope>NUCLEOTIDE SEQUENCE [LARGE SCALE GENOMIC DNA]</scope>
    <source>
        <strain evidence="9">CIP 111883</strain>
    </source>
</reference>
<dbReference type="RefSeq" id="WP_230505134.1">
    <property type="nucleotide sequence ID" value="NZ_CAKJTJ010000054.1"/>
</dbReference>
<keyword evidence="3 6" id="KW-0378">Hydrolase</keyword>
<dbReference type="InterPro" id="IPR034006">
    <property type="entry name" value="M3B_PepF_2"/>
</dbReference>
<evidence type="ECO:0000256" key="2">
    <source>
        <dbReference type="ARBA" id="ARBA00022723"/>
    </source>
</evidence>
<evidence type="ECO:0000259" key="7">
    <source>
        <dbReference type="Pfam" id="PF01432"/>
    </source>
</evidence>
<dbReference type="PANTHER" id="PTHR34217:SF1">
    <property type="entry name" value="CARBOXYPEPTIDASE 1"/>
    <property type="match status" value="1"/>
</dbReference>
<evidence type="ECO:0000256" key="4">
    <source>
        <dbReference type="ARBA" id="ARBA00022833"/>
    </source>
</evidence>
<protein>
    <recommendedName>
        <fullName evidence="7">Peptidase M3A/M3B catalytic domain-containing protein</fullName>
    </recommendedName>
</protein>
<evidence type="ECO:0000313" key="8">
    <source>
        <dbReference type="EMBL" id="CAG9623569.1"/>
    </source>
</evidence>
<keyword evidence="1 6" id="KW-0645">Protease</keyword>
<keyword evidence="2 6" id="KW-0479">Metal-binding</keyword>
<dbReference type="Proteomes" id="UP000789833">
    <property type="component" value="Unassembled WGS sequence"/>
</dbReference>
<dbReference type="InterPro" id="IPR001333">
    <property type="entry name" value="Peptidase_M32_Taq"/>
</dbReference>
<keyword evidence="4 6" id="KW-0862">Zinc</keyword>
<dbReference type="Pfam" id="PF01432">
    <property type="entry name" value="Peptidase_M3"/>
    <property type="match status" value="1"/>
</dbReference>
<sequence length="588" mass="68378">MNQTTYSQVWNLETIFQSGLETKQPSEFIEAISEDLTILEKRLSNIGTCEKHDIERLLTLLANIKIRLSQATSYVTCLSAQGNRNPEALVHRGKTSELSARYESLLLQIKRKLEKVNAAELNTFPFIVSEWQNDLNSVTNSDEIMGMINALSVDGFHAWGQMYQSFIGKMKIHMDINGRIKEFSVRQIINFRSHSNEQVRKQAHDALEKQCEVHEDFFAQILNHITGFRITLYNETILYDSLKRNRLTKDSLDAMWQAVRTTEPISFVEYLNQKAILQGHEKMKAYNFWAPDTDKEQTYTFEEAAEFLIENARKFGPELEQFTRNAFENGWIEAENRLGKHPIEFCASFPYTKESRVFLTYDGSITNVLTLAHELGHAFHNHAMKGENGLNRQYPLCIAETSSTFYEMVILEAALEKAVSEKDKLFLLNEKLKRSVMNFMNIHSRYIFEERVYAERAKGMVSTERINEIMSESLNESYYGTLDNPSVRSWIWTPHFYLTKTPFYNYPYTFGYLLASSLHAKYKETGLLFEEKYIRLLRDSGKMSIEDLVRKHLGGDITKASFWEKGMEICTNEAKEYIRLSRKIKNSH</sequence>
<evidence type="ECO:0000256" key="1">
    <source>
        <dbReference type="ARBA" id="ARBA00022670"/>
    </source>
</evidence>
<keyword evidence="5 6" id="KW-0482">Metalloprotease</keyword>
<proteinExistence type="inferred from homology"/>
<gene>
    <name evidence="8" type="ORF">BACCIP111883_04387</name>
</gene>
<keyword evidence="9" id="KW-1185">Reference proteome</keyword>
<comment type="cofactor">
    <cofactor evidence="6">
        <name>Zn(2+)</name>
        <dbReference type="ChEBI" id="CHEBI:29105"/>
    </cofactor>
    <text evidence="6">Binds 1 zinc ion.</text>
</comment>
<evidence type="ECO:0000256" key="6">
    <source>
        <dbReference type="RuleBase" id="RU003435"/>
    </source>
</evidence>
<evidence type="ECO:0000256" key="3">
    <source>
        <dbReference type="ARBA" id="ARBA00022801"/>
    </source>
</evidence>
<dbReference type="CDD" id="cd09607">
    <property type="entry name" value="M3B_PepF"/>
    <property type="match status" value="1"/>
</dbReference>
<feature type="domain" description="Peptidase M3A/M3B catalytic" evidence="7">
    <location>
        <begin position="193"/>
        <end position="568"/>
    </location>
</feature>
<dbReference type="EMBL" id="CAKJTJ010000054">
    <property type="protein sequence ID" value="CAG9623569.1"/>
    <property type="molecule type" value="Genomic_DNA"/>
</dbReference>
<accession>A0ABN8AH12</accession>
<dbReference type="Gene3D" id="1.10.1370.30">
    <property type="match status" value="1"/>
</dbReference>
<dbReference type="SUPFAM" id="SSF55486">
    <property type="entry name" value="Metalloproteases ('zincins'), catalytic domain"/>
    <property type="match status" value="1"/>
</dbReference>
<comment type="caution">
    <text evidence="8">The sequence shown here is derived from an EMBL/GenBank/DDBJ whole genome shotgun (WGS) entry which is preliminary data.</text>
</comment>